<feature type="region of interest" description="Disordered" evidence="1">
    <location>
        <begin position="241"/>
        <end position="271"/>
    </location>
</feature>
<dbReference type="EMBL" id="KN840498">
    <property type="protein sequence ID" value="KIP07371.1"/>
    <property type="molecule type" value="Genomic_DNA"/>
</dbReference>
<feature type="compositionally biased region" description="Low complexity" evidence="1">
    <location>
        <begin position="166"/>
        <end position="181"/>
    </location>
</feature>
<evidence type="ECO:0000313" key="4">
    <source>
        <dbReference type="Proteomes" id="UP000053257"/>
    </source>
</evidence>
<dbReference type="Proteomes" id="UP000053257">
    <property type="component" value="Unassembled WGS sequence"/>
</dbReference>
<dbReference type="HOGENOM" id="CLU_806774_0_0_1"/>
<protein>
    <recommendedName>
        <fullName evidence="5">Carbohydrate-binding module family 19 domain-containing protein</fullName>
    </recommendedName>
</protein>
<reference evidence="3 4" key="1">
    <citation type="journal article" date="2014" name="PLoS Genet.">
        <title>Analysis of the Phlebiopsis gigantea genome, transcriptome and secretome provides insight into its pioneer colonization strategies of wood.</title>
        <authorList>
            <person name="Hori C."/>
            <person name="Ishida T."/>
            <person name="Igarashi K."/>
            <person name="Samejima M."/>
            <person name="Suzuki H."/>
            <person name="Master E."/>
            <person name="Ferreira P."/>
            <person name="Ruiz-Duenas F.J."/>
            <person name="Held B."/>
            <person name="Canessa P."/>
            <person name="Larrondo L.F."/>
            <person name="Schmoll M."/>
            <person name="Druzhinina I.S."/>
            <person name="Kubicek C.P."/>
            <person name="Gaskell J.A."/>
            <person name="Kersten P."/>
            <person name="St John F."/>
            <person name="Glasner J."/>
            <person name="Sabat G."/>
            <person name="Splinter BonDurant S."/>
            <person name="Syed K."/>
            <person name="Yadav J."/>
            <person name="Mgbeahuruike A.C."/>
            <person name="Kovalchuk A."/>
            <person name="Asiegbu F.O."/>
            <person name="Lackner G."/>
            <person name="Hoffmeister D."/>
            <person name="Rencoret J."/>
            <person name="Gutierrez A."/>
            <person name="Sun H."/>
            <person name="Lindquist E."/>
            <person name="Barry K."/>
            <person name="Riley R."/>
            <person name="Grigoriev I.V."/>
            <person name="Henrissat B."/>
            <person name="Kues U."/>
            <person name="Berka R.M."/>
            <person name="Martinez A.T."/>
            <person name="Covert S.F."/>
            <person name="Blanchette R.A."/>
            <person name="Cullen D."/>
        </authorList>
    </citation>
    <scope>NUCLEOTIDE SEQUENCE [LARGE SCALE GENOMIC DNA]</scope>
    <source>
        <strain evidence="3 4">11061_1 CR5-6</strain>
    </source>
</reference>
<sequence>MVAFTYPSTLLAVGTVLLSARGAPTSFQTTNALAAQKLNAQFASLTLNDTCADGAQACVQGAFSNCIGGKWLAQQCAGGTTCVVLPLVNKEGTAIACDTQDDAILRMTQAGVDASLFGNNTVVASGATPTATSTTIPDSTSVSTSTASVDPTNDPEDDPECTMDMSTSVAQATSVPTASSSSAVATAATAVASPASTDDGDGEDCTMVENVELAMAPTLSPSATASISGFTRQRLVATGVSDTSPVSAAPSTSPNSASSTSAPVSVATSSATPSGVQVGRFLARPIPHPTQRHHHRQDVDGGRVVGTCRLLGNYLFARVRDIRGLEPLCCLCDHDSSAHGSAVD</sequence>
<dbReference type="AlphaFoldDB" id="A0A0C3RYU2"/>
<evidence type="ECO:0000256" key="1">
    <source>
        <dbReference type="SAM" id="MobiDB-lite"/>
    </source>
</evidence>
<feature type="chain" id="PRO_5002169146" description="Carbohydrate-binding module family 19 domain-containing protein" evidence="2">
    <location>
        <begin position="23"/>
        <end position="344"/>
    </location>
</feature>
<feature type="signal peptide" evidence="2">
    <location>
        <begin position="1"/>
        <end position="22"/>
    </location>
</feature>
<accession>A0A0C3RYU2</accession>
<evidence type="ECO:0000313" key="3">
    <source>
        <dbReference type="EMBL" id="KIP07371.1"/>
    </source>
</evidence>
<name>A0A0C3RYU2_PHLG1</name>
<feature type="compositionally biased region" description="Low complexity" evidence="1">
    <location>
        <begin position="127"/>
        <end position="152"/>
    </location>
</feature>
<dbReference type="OrthoDB" id="2362516at2759"/>
<keyword evidence="4" id="KW-1185">Reference proteome</keyword>
<organism evidence="3 4">
    <name type="scientific">Phlebiopsis gigantea (strain 11061_1 CR5-6)</name>
    <name type="common">White-rot fungus</name>
    <name type="synonym">Peniophora gigantea</name>
    <dbReference type="NCBI Taxonomy" id="745531"/>
    <lineage>
        <taxon>Eukaryota</taxon>
        <taxon>Fungi</taxon>
        <taxon>Dikarya</taxon>
        <taxon>Basidiomycota</taxon>
        <taxon>Agaricomycotina</taxon>
        <taxon>Agaricomycetes</taxon>
        <taxon>Polyporales</taxon>
        <taxon>Phanerochaetaceae</taxon>
        <taxon>Phlebiopsis</taxon>
    </lineage>
</organism>
<feature type="region of interest" description="Disordered" evidence="1">
    <location>
        <begin position="127"/>
        <end position="181"/>
    </location>
</feature>
<gene>
    <name evidence="3" type="ORF">PHLGIDRAFT_422345</name>
</gene>
<proteinExistence type="predicted"/>
<keyword evidence="2" id="KW-0732">Signal</keyword>
<evidence type="ECO:0000256" key="2">
    <source>
        <dbReference type="SAM" id="SignalP"/>
    </source>
</evidence>
<dbReference type="STRING" id="745531.A0A0C3RYU2"/>
<evidence type="ECO:0008006" key="5">
    <source>
        <dbReference type="Google" id="ProtNLM"/>
    </source>
</evidence>